<dbReference type="UniPathway" id="UPA00196"/>
<name>A7AX41_BABBO</name>
<evidence type="ECO:0000256" key="2">
    <source>
        <dbReference type="ARBA" id="ARBA00009941"/>
    </source>
</evidence>
<comment type="similarity">
    <text evidence="2">Belongs to the peptidase C13 family.</text>
</comment>
<dbReference type="Pfam" id="PF01650">
    <property type="entry name" value="Peptidase_C13"/>
    <property type="match status" value="1"/>
</dbReference>
<comment type="caution">
    <text evidence="6">The sequence shown here is derived from an EMBL/GenBank/DDBJ whole genome shotgun (WGS) entry which is preliminary data.</text>
</comment>
<dbReference type="eggNOG" id="KOG1349">
    <property type="taxonomic scope" value="Eukaryota"/>
</dbReference>
<dbReference type="PANTHER" id="PTHR48067:SF1">
    <property type="entry name" value="GPI-ANCHOR TRANSAMIDASE"/>
    <property type="match status" value="1"/>
</dbReference>
<feature type="signal peptide" evidence="5">
    <location>
        <begin position="1"/>
        <end position="16"/>
    </location>
</feature>
<dbReference type="PANTHER" id="PTHR48067">
    <property type="entry name" value="GPI-ANCHOR TRANSAMIDASE"/>
    <property type="match status" value="1"/>
</dbReference>
<keyword evidence="4 5" id="KW-0732">Signal</keyword>
<evidence type="ECO:0008006" key="8">
    <source>
        <dbReference type="Google" id="ProtNLM"/>
    </source>
</evidence>
<proteinExistence type="inferred from homology"/>
<dbReference type="GeneID" id="5476885"/>
<dbReference type="GO" id="GO:0006506">
    <property type="term" value="P:GPI anchor biosynthetic process"/>
    <property type="evidence" value="ECO:0007669"/>
    <property type="project" value="UniProtKB-UniPathway"/>
</dbReference>
<dbReference type="InParanoid" id="A7AX41"/>
<evidence type="ECO:0000256" key="4">
    <source>
        <dbReference type="ARBA" id="ARBA00022729"/>
    </source>
</evidence>
<dbReference type="EMBL" id="AAXT01000006">
    <property type="protein sequence ID" value="EDO05114.1"/>
    <property type="molecule type" value="Genomic_DNA"/>
</dbReference>
<feature type="chain" id="PRO_5002704934" description="GPI-anchor transamidase" evidence="5">
    <location>
        <begin position="17"/>
        <end position="498"/>
    </location>
</feature>
<accession>A7AX41</accession>
<evidence type="ECO:0000256" key="5">
    <source>
        <dbReference type="SAM" id="SignalP"/>
    </source>
</evidence>
<dbReference type="Proteomes" id="UP000002173">
    <property type="component" value="Unassembled WGS sequence"/>
</dbReference>
<dbReference type="InterPro" id="IPR028361">
    <property type="entry name" value="GPI_transamidase"/>
</dbReference>
<evidence type="ECO:0000256" key="3">
    <source>
        <dbReference type="ARBA" id="ARBA00022502"/>
    </source>
</evidence>
<gene>
    <name evidence="6" type="ORF">BBOV_I000200</name>
</gene>
<reference evidence="7" key="3">
    <citation type="journal article" date="2021" name="Int. J. Parasitol.">
        <title>Comparative analysis of gene expression between Babesia bovis blood stages and kinetes allowed by improved genome annotation.</title>
        <authorList>
            <person name="Ueti M.W."/>
            <person name="Johnson W.C."/>
            <person name="Kappmeyer L.S."/>
            <person name="Herndon D.R."/>
            <person name="Mousel M.R."/>
            <person name="Reif K.E."/>
            <person name="Taus N.S."/>
            <person name="Ifeonu O.O."/>
            <person name="Silva J.C."/>
            <person name="Suarez C.E."/>
            <person name="Brayton K.A."/>
        </authorList>
    </citation>
    <scope>NUCLEOTIDE SEQUENCE [LARGE SCALE GENOMIC DNA]</scope>
</reference>
<dbReference type="GO" id="GO:0003923">
    <property type="term" value="F:GPI-anchor transamidase activity"/>
    <property type="evidence" value="ECO:0007669"/>
    <property type="project" value="InterPro"/>
</dbReference>
<dbReference type="KEGG" id="bbo:BBOV_I000200"/>
<dbReference type="FunCoup" id="A7AX41">
    <property type="interactions" value="156"/>
</dbReference>
<protein>
    <recommendedName>
        <fullName evidence="8">GPI-anchor transamidase</fullName>
    </recommendedName>
</protein>
<dbReference type="STRING" id="5865.A7AX41"/>
<dbReference type="InterPro" id="IPR001096">
    <property type="entry name" value="Peptidase_C13"/>
</dbReference>
<dbReference type="GO" id="GO:0042765">
    <property type="term" value="C:GPI-anchor transamidase complex"/>
    <property type="evidence" value="ECO:0007669"/>
    <property type="project" value="InterPro"/>
</dbReference>
<dbReference type="Gene3D" id="3.40.50.1460">
    <property type="match status" value="1"/>
</dbReference>
<keyword evidence="3" id="KW-0337">GPI-anchor biosynthesis</keyword>
<evidence type="ECO:0000256" key="1">
    <source>
        <dbReference type="ARBA" id="ARBA00004687"/>
    </source>
</evidence>
<organism evidence="6 7">
    <name type="scientific">Babesia bovis</name>
    <dbReference type="NCBI Taxonomy" id="5865"/>
    <lineage>
        <taxon>Eukaryota</taxon>
        <taxon>Sar</taxon>
        <taxon>Alveolata</taxon>
        <taxon>Apicomplexa</taxon>
        <taxon>Aconoidasida</taxon>
        <taxon>Piroplasmida</taxon>
        <taxon>Babesiidae</taxon>
        <taxon>Babesia</taxon>
    </lineage>
</organism>
<sequence>MLLLLVVYCCIGLSICEDDFGGSIAAIGPDTLGFFGRYKSALTNARLNYRDGFNVTDYISLKGLIHGIERDMLVRYKEVNATLFSTSRFYYNYRHVGNVAAVEATIQQYGLVPRKQSISLIPETCLCHPTNAHPGRIYVDKSVDMTDYKNDIRYDKGNMFLEDMYIAYRSMAVRLHNLRYVMSHRFPKKYPISSRVSVKYRVDIESVDKQYDLPSHFVYMTGHGGDRYFQFQAKDVIAASDIEMYVKEFIVKHPNVHSFLVTDTCEASTLFERLPKESPMIWMASSSRGVSSYSYNSNRQLTVSTVGKFTYYVTGFIKGVIRGIKARGDRASISRLSLFQLKRHMMRHCPEELPVFHANSSIVENQQSIIDQSHGNDIQEYTIDLRKVYLGEFLFNYRLAYFNDYRWPLYTQTNGARGEGLQPNRGNSMDHGSKLTNFVDSSILRTKMGDSGLLVTSVQEGSRVITGILVSICIGAIMLAAVCDPLTMGNVFVSNANV</sequence>
<reference evidence="7" key="2">
    <citation type="journal article" date="2020" name="Data Brief">
        <title>Transcriptome dataset of Babesia bovis life stages within vertebrate and invertebrate hosts.</title>
        <authorList>
            <person name="Ueti M.W."/>
            <person name="Johnson W.C."/>
            <person name="Kappmeyer L.S."/>
            <person name="Herndon D.R."/>
            <person name="Mousel M.R."/>
            <person name="Reif K.E."/>
            <person name="Taus N.S."/>
            <person name="Ifeonu O.O."/>
            <person name="Silva J.C."/>
            <person name="Suarez C.E."/>
            <person name="Brayton K.A."/>
        </authorList>
    </citation>
    <scope>NUCLEOTIDE SEQUENCE [LARGE SCALE GENOMIC DNA]</scope>
</reference>
<comment type="pathway">
    <text evidence="1">Glycolipid biosynthesis; glycosylphosphatidylinositol-anchor biosynthesis.</text>
</comment>
<dbReference type="GO" id="GO:0006508">
    <property type="term" value="P:proteolysis"/>
    <property type="evidence" value="ECO:0007669"/>
    <property type="project" value="InterPro"/>
</dbReference>
<dbReference type="GO" id="GO:0016255">
    <property type="term" value="P:attachment of GPI anchor to protein"/>
    <property type="evidence" value="ECO:0007669"/>
    <property type="project" value="InterPro"/>
</dbReference>
<keyword evidence="7" id="KW-1185">Reference proteome</keyword>
<dbReference type="AlphaFoldDB" id="A7AX41"/>
<dbReference type="VEuPathDB" id="PiroplasmaDB:BBOV_I000200"/>
<evidence type="ECO:0000313" key="7">
    <source>
        <dbReference type="Proteomes" id="UP000002173"/>
    </source>
</evidence>
<dbReference type="OMA" id="FYYNYRH"/>
<reference evidence="6 7" key="1">
    <citation type="journal article" date="2007" name="PLoS Pathog.">
        <title>Genome sequence of Babesia bovis and comparative analysis of apicomplexan hemoprotozoa.</title>
        <authorList>
            <person name="Brayton K.A."/>
            <person name="Lau A.O.T."/>
            <person name="Herndon D.R."/>
            <person name="Hannick L."/>
            <person name="Kappmeyer L.S."/>
            <person name="Berens S.J."/>
            <person name="Bidwell S.L."/>
            <person name="Brown W.C."/>
            <person name="Crabtree J."/>
            <person name="Fadrosh D."/>
            <person name="Feldblum T."/>
            <person name="Forberger H.A."/>
            <person name="Haas B.J."/>
            <person name="Howell J.M."/>
            <person name="Khouri H."/>
            <person name="Koo H."/>
            <person name="Mann D.J."/>
            <person name="Norimine J."/>
            <person name="Paulsen I.T."/>
            <person name="Radune D."/>
            <person name="Ren Q."/>
            <person name="Smith R.K. Jr."/>
            <person name="Suarez C.E."/>
            <person name="White O."/>
            <person name="Wortman J.R."/>
            <person name="Knowles D.P. Jr."/>
            <person name="McElwain T.F."/>
            <person name="Nene V.M."/>
        </authorList>
    </citation>
    <scope>NUCLEOTIDE SEQUENCE [LARGE SCALE GENOMIC DNA]</scope>
    <source>
        <strain evidence="6">T2Bo</strain>
    </source>
</reference>
<evidence type="ECO:0000313" key="6">
    <source>
        <dbReference type="EMBL" id="EDO05114.1"/>
    </source>
</evidence>
<dbReference type="RefSeq" id="XP_001608682.1">
    <property type="nucleotide sequence ID" value="XM_001608632.1"/>
</dbReference>